<accession>A0A7T3F086</accession>
<dbReference type="Proteomes" id="UP000594834">
    <property type="component" value="Chromosome"/>
</dbReference>
<keyword evidence="2" id="KW-0229">DNA integration</keyword>
<name>A0A7T3F086_MORNO</name>
<dbReference type="InterPro" id="IPR050808">
    <property type="entry name" value="Phage_Integrase"/>
</dbReference>
<protein>
    <recommendedName>
        <fullName evidence="5">Integrase</fullName>
    </recommendedName>
</protein>
<sequence>MGYQGRMTGHGFRGIASTKLHELQYNHECIELQLAHAKADKVSMAYNGAEHLPYRIQMINEWADLVCNTH</sequence>
<organism evidence="3 4">
    <name type="scientific">Moraxella nonliquefaciens</name>
    <dbReference type="NCBI Taxonomy" id="478"/>
    <lineage>
        <taxon>Bacteria</taxon>
        <taxon>Pseudomonadati</taxon>
        <taxon>Pseudomonadota</taxon>
        <taxon>Gammaproteobacteria</taxon>
        <taxon>Moraxellales</taxon>
        <taxon>Moraxellaceae</taxon>
        <taxon>Moraxella</taxon>
    </lineage>
</organism>
<comment type="similarity">
    <text evidence="1">Belongs to the 'phage' integrase family.</text>
</comment>
<dbReference type="InterPro" id="IPR011010">
    <property type="entry name" value="DNA_brk_join_enz"/>
</dbReference>
<dbReference type="EMBL" id="CP065728">
    <property type="protein sequence ID" value="QPT43645.1"/>
    <property type="molecule type" value="Genomic_DNA"/>
</dbReference>
<dbReference type="PANTHER" id="PTHR30629">
    <property type="entry name" value="PROPHAGE INTEGRASE"/>
    <property type="match status" value="1"/>
</dbReference>
<evidence type="ECO:0000256" key="1">
    <source>
        <dbReference type="ARBA" id="ARBA00008857"/>
    </source>
</evidence>
<keyword evidence="4" id="KW-1185">Reference proteome</keyword>
<evidence type="ECO:0000313" key="3">
    <source>
        <dbReference type="EMBL" id="QPT43645.1"/>
    </source>
</evidence>
<evidence type="ECO:0008006" key="5">
    <source>
        <dbReference type="Google" id="ProtNLM"/>
    </source>
</evidence>
<dbReference type="PANTHER" id="PTHR30629:SF2">
    <property type="entry name" value="PROPHAGE INTEGRASE INTS-RELATED"/>
    <property type="match status" value="1"/>
</dbReference>
<dbReference type="SUPFAM" id="SSF56349">
    <property type="entry name" value="DNA breaking-rejoining enzymes"/>
    <property type="match status" value="1"/>
</dbReference>
<proteinExistence type="inferred from homology"/>
<evidence type="ECO:0000313" key="4">
    <source>
        <dbReference type="Proteomes" id="UP000594834"/>
    </source>
</evidence>
<evidence type="ECO:0000256" key="2">
    <source>
        <dbReference type="ARBA" id="ARBA00022908"/>
    </source>
</evidence>
<gene>
    <name evidence="3" type="ORF">I6G26_05940</name>
</gene>
<reference evidence="3 4" key="1">
    <citation type="submission" date="2020-12" db="EMBL/GenBank/DDBJ databases">
        <title>FDA dAtabase for Regulatory Grade micrObial Sequences (FDA-ARGOS): Supporting development and validation of Infectious Disease Dx tests.</title>
        <authorList>
            <person name="Sproer C."/>
            <person name="Gronow S."/>
            <person name="Severitt S."/>
            <person name="Schroder I."/>
            <person name="Tallon L."/>
            <person name="Sadzewicz L."/>
            <person name="Zhao X."/>
            <person name="Boylan J."/>
            <person name="Ott S."/>
            <person name="Bowen H."/>
            <person name="Vavikolanu K."/>
            <person name="Mehta A."/>
            <person name="Aluvathingal J."/>
            <person name="Nadendla S."/>
            <person name="Lowell S."/>
            <person name="Myers T."/>
            <person name="Yan Y."/>
            <person name="Sichtig H."/>
        </authorList>
    </citation>
    <scope>NUCLEOTIDE SEQUENCE [LARGE SCALE GENOMIC DNA]</scope>
    <source>
        <strain evidence="3 4">FDAARGOS_869</strain>
    </source>
</reference>